<evidence type="ECO:0000256" key="1">
    <source>
        <dbReference type="ARBA" id="ARBA00022612"/>
    </source>
</evidence>
<feature type="domain" description="Phage tail tape measure protein" evidence="2">
    <location>
        <begin position="94"/>
        <end position="286"/>
    </location>
</feature>
<dbReference type="AlphaFoldDB" id="E2S7P3"/>
<reference evidence="3" key="1">
    <citation type="submission" date="2010-08" db="EMBL/GenBank/DDBJ databases">
        <authorList>
            <person name="Muzny D."/>
            <person name="Qin X."/>
            <person name="Buhay C."/>
            <person name="Dugan-Rocha S."/>
            <person name="Ding Y."/>
            <person name="Chen G."/>
            <person name="Hawes A."/>
            <person name="Holder M."/>
            <person name="Jhangiani S."/>
            <person name="Johnson A."/>
            <person name="Khan Z."/>
            <person name="Li Z."/>
            <person name="Liu W."/>
            <person name="Liu X."/>
            <person name="Perez L."/>
            <person name="Shen H."/>
            <person name="Wang Q."/>
            <person name="Watt J."/>
            <person name="Xi L."/>
            <person name="Xin Y."/>
            <person name="Zhou J."/>
            <person name="Deng J."/>
            <person name="Jiang H."/>
            <person name="Liu Y."/>
            <person name="Qu J."/>
            <person name="Song X.-Z."/>
            <person name="Zhang L."/>
            <person name="Villasana D."/>
            <person name="Johnson A."/>
            <person name="Liu J."/>
            <person name="Liyanage D."/>
            <person name="Lorensuhewa L."/>
            <person name="Robinson T."/>
            <person name="Song A."/>
            <person name="Song B.-B."/>
            <person name="Dinh H."/>
            <person name="Thornton R."/>
            <person name="Coyle M."/>
            <person name="Francisco L."/>
            <person name="Jackson L."/>
            <person name="Javaid M."/>
            <person name="Korchina V."/>
            <person name="Kovar C."/>
            <person name="Mata R."/>
            <person name="Mathew T."/>
            <person name="Ngo R."/>
            <person name="Nguyen L."/>
            <person name="Nguyen N."/>
            <person name="Okwuonu G."/>
            <person name="Ongeri F."/>
            <person name="Pham C."/>
            <person name="Simmons D."/>
            <person name="Wilczek-Boney K."/>
            <person name="Hale W."/>
            <person name="Jakkamsetti A."/>
            <person name="Pham P."/>
            <person name="Ruth R."/>
            <person name="San Lucas F."/>
            <person name="Warren J."/>
            <person name="Zhang J."/>
            <person name="Zhao Z."/>
            <person name="Zhou C."/>
            <person name="Zhu D."/>
            <person name="Lee S."/>
            <person name="Bess C."/>
            <person name="Blankenburg K."/>
            <person name="Forbes L."/>
            <person name="Fu Q."/>
            <person name="Gubbala S."/>
            <person name="Hirani K."/>
            <person name="Jayaseelan J.C."/>
            <person name="Lara F."/>
            <person name="Munidasa M."/>
            <person name="Palculict T."/>
            <person name="Patil S."/>
            <person name="Pu L.-L."/>
            <person name="Saada N."/>
            <person name="Tang L."/>
            <person name="Weissenberger G."/>
            <person name="Zhu Y."/>
            <person name="Hemphill L."/>
            <person name="Shang Y."/>
            <person name="Youmans B."/>
            <person name="Ayvaz T."/>
            <person name="Ross M."/>
            <person name="Santibanez J."/>
            <person name="Aqrawi P."/>
            <person name="Gross S."/>
            <person name="Joshi V."/>
            <person name="Fowler G."/>
            <person name="Nazareth L."/>
            <person name="Reid J."/>
            <person name="Worley K."/>
            <person name="Petrosino J."/>
            <person name="Highlander S."/>
            <person name="Gibbs R."/>
        </authorList>
    </citation>
    <scope>NUCLEOTIDE SEQUENCE [LARGE SCALE GENOMIC DNA]</scope>
    <source>
        <strain evidence="3">DSM 15272</strain>
    </source>
</reference>
<dbReference type="InterPro" id="IPR010090">
    <property type="entry name" value="Phage_tape_meas"/>
</dbReference>
<keyword evidence="1" id="KW-1188">Viral release from host cell</keyword>
<dbReference type="PANTHER" id="PTHR37813">
    <property type="entry name" value="FELS-2 PROPHAGE PROTEIN"/>
    <property type="match status" value="1"/>
</dbReference>
<sequence>MRELWIKIGARTEGLQSGLAKAQVSVSQFDKALQQSAERRQAINELGTAFGVMGLAAAGAVGLSVKAAVDWESAWAGVQKTVNGTTEELAALEDELREMARTMPSTHAEIAAVAEAAGQLGVATADVADFSRIMLQLGETTNLSADEAATSIAQLMNVMQTAPEDVDNLGAALVSLGNNGASTERDIIQMAQNLAGAGQTVGLAESEVLALANALASVGIEAEAGGSSVSRILMDMAKAVKTGSDDLQIWADVAGQSIGDFSRAFEESPARAFDAFTQGLGRINDAGGDVFTLLDNLGQSDIRVTRALLGMASSGDLLTKSLDLGAEAWAENTALSEEYEKRTGTAAAQVQIAWNGIKDNLIDVGAAALPMVKDLSEAVADLTGWFSDLPDGVQQSTLKFLALTAALGGSGFAVSRAITGFTSLANTLSALTTNGDALTRGALFARGGAMFAGLGLAATASELGEVNEGLGVLGTVASGALLGFAVGGPIGGALGAGAGTIAAMAASTRDASEAFDTGRPSVDEYAASLDGITASATEATRALVFDGLAQTNALQAAEKLGIASRDLVGYVLGEADARDRVNAALQREQELFASGAGATRIELANGSRVTALNELSTALGIVGDEFTEAEKKALVASAAIATWDEALSGLPEEVKVELANLNYDPTQAQIDQLIATYNLTPEQVDTLLRAFDQVSPAAATARDALNSIDGRVVTTRIVSVYESRYAQTGNRSSRSVAEMLAIPERNGAVLDFYRDGGMRENHVAQMAPAGAWRVWAEPETEGESYIPHARSKRQRSLEIWAETGKRLGVNSYAQGAVSPSGGTADPFPRDLARAIGSEVARALSNASWRADQRGDMRVILQGG</sequence>
<evidence type="ECO:0000313" key="3">
    <source>
        <dbReference type="EMBL" id="EFQ84709.1"/>
    </source>
</evidence>
<dbReference type="STRING" id="585531.HMPREF0063_10050"/>
<evidence type="ECO:0000313" key="4">
    <source>
        <dbReference type="Proteomes" id="UP000003111"/>
    </source>
</evidence>
<comment type="caution">
    <text evidence="3">The sequence shown here is derived from an EMBL/GenBank/DDBJ whole genome shotgun (WGS) entry which is preliminary data.</text>
</comment>
<proteinExistence type="predicted"/>
<protein>
    <submittedName>
        <fullName evidence="3">Phage tail tape measure protein, TP901 family</fullName>
    </submittedName>
</protein>
<dbReference type="eggNOG" id="COG5283">
    <property type="taxonomic scope" value="Bacteria"/>
</dbReference>
<dbReference type="PANTHER" id="PTHR37813:SF1">
    <property type="entry name" value="FELS-2 PROPHAGE PROTEIN"/>
    <property type="match status" value="1"/>
</dbReference>
<name>E2S7P3_9ACTN</name>
<evidence type="ECO:0000259" key="2">
    <source>
        <dbReference type="Pfam" id="PF10145"/>
    </source>
</evidence>
<dbReference type="HOGENOM" id="CLU_331690_0_0_11"/>
<dbReference type="EMBL" id="ACLF03000001">
    <property type="protein sequence ID" value="EFQ84709.1"/>
    <property type="molecule type" value="Genomic_DNA"/>
</dbReference>
<dbReference type="RefSeq" id="WP_007076617.1">
    <property type="nucleotide sequence ID" value="NZ_CM001024.1"/>
</dbReference>
<dbReference type="OrthoDB" id="3830652at2"/>
<accession>E2S7P3</accession>
<dbReference type="NCBIfam" id="TIGR01760">
    <property type="entry name" value="tape_meas_TP901"/>
    <property type="match status" value="1"/>
</dbReference>
<organism evidence="3 4">
    <name type="scientific">Aeromicrobium marinum DSM 15272</name>
    <dbReference type="NCBI Taxonomy" id="585531"/>
    <lineage>
        <taxon>Bacteria</taxon>
        <taxon>Bacillati</taxon>
        <taxon>Actinomycetota</taxon>
        <taxon>Actinomycetes</taxon>
        <taxon>Propionibacteriales</taxon>
        <taxon>Nocardioidaceae</taxon>
        <taxon>Aeromicrobium</taxon>
    </lineage>
</organism>
<dbReference type="Pfam" id="PF10145">
    <property type="entry name" value="PhageMin_Tail"/>
    <property type="match status" value="1"/>
</dbReference>
<keyword evidence="4" id="KW-1185">Reference proteome</keyword>
<dbReference type="Proteomes" id="UP000003111">
    <property type="component" value="Unassembled WGS sequence"/>
</dbReference>
<gene>
    <name evidence="3" type="ORF">HMPREF0063_10050</name>
</gene>